<keyword evidence="1 4" id="KW-0378">Hydrolase</keyword>
<dbReference type="AlphaFoldDB" id="A0A2H0RFE8"/>
<feature type="domain" description="Beta-Casp" evidence="3">
    <location>
        <begin position="243"/>
        <end position="368"/>
    </location>
</feature>
<dbReference type="CDD" id="cd16295">
    <property type="entry name" value="TTHA0252-CPSF-like_MBL-fold"/>
    <property type="match status" value="1"/>
</dbReference>
<organism evidence="4 5">
    <name type="scientific">Candidatus Vogelbacteria bacterium CG10_big_fil_rev_8_21_14_0_10_51_16</name>
    <dbReference type="NCBI Taxonomy" id="1975045"/>
    <lineage>
        <taxon>Bacteria</taxon>
        <taxon>Candidatus Vogeliibacteriota</taxon>
    </lineage>
</organism>
<proteinExistence type="predicted"/>
<reference evidence="4 5" key="1">
    <citation type="submission" date="2017-09" db="EMBL/GenBank/DDBJ databases">
        <title>Depth-based differentiation of microbial function through sediment-hosted aquifers and enrichment of novel symbionts in the deep terrestrial subsurface.</title>
        <authorList>
            <person name="Probst A.J."/>
            <person name="Ladd B."/>
            <person name="Jarett J.K."/>
            <person name="Geller-Mcgrath D.E."/>
            <person name="Sieber C.M."/>
            <person name="Emerson J.B."/>
            <person name="Anantharaman K."/>
            <person name="Thomas B.C."/>
            <person name="Malmstrom R."/>
            <person name="Stieglmeier M."/>
            <person name="Klingl A."/>
            <person name="Woyke T."/>
            <person name="Ryan C.M."/>
            <person name="Banfield J.F."/>
        </authorList>
    </citation>
    <scope>NUCLEOTIDE SEQUENCE [LARGE SCALE GENOMIC DNA]</scope>
    <source>
        <strain evidence="4">CG10_big_fil_rev_8_21_14_0_10_51_16</strain>
    </source>
</reference>
<feature type="domain" description="Metallo-beta-lactamase" evidence="2">
    <location>
        <begin position="17"/>
        <end position="227"/>
    </location>
</feature>
<evidence type="ECO:0000313" key="4">
    <source>
        <dbReference type="EMBL" id="PIR45187.1"/>
    </source>
</evidence>
<dbReference type="GO" id="GO:0004521">
    <property type="term" value="F:RNA endonuclease activity"/>
    <property type="evidence" value="ECO:0007669"/>
    <property type="project" value="TreeGrafter"/>
</dbReference>
<gene>
    <name evidence="4" type="ORF">COV10_00735</name>
</gene>
<evidence type="ECO:0000259" key="3">
    <source>
        <dbReference type="SMART" id="SM01027"/>
    </source>
</evidence>
<dbReference type="PANTHER" id="PTHR11203:SF37">
    <property type="entry name" value="INTEGRATOR COMPLEX SUBUNIT 11"/>
    <property type="match status" value="1"/>
</dbReference>
<dbReference type="SMART" id="SM00849">
    <property type="entry name" value="Lactamase_B"/>
    <property type="match status" value="1"/>
</dbReference>
<dbReference type="SMART" id="SM01027">
    <property type="entry name" value="Beta-Casp"/>
    <property type="match status" value="1"/>
</dbReference>
<evidence type="ECO:0000256" key="1">
    <source>
        <dbReference type="ARBA" id="ARBA00022801"/>
    </source>
</evidence>
<protein>
    <submittedName>
        <fullName evidence="4">MBL fold hydrolase</fullName>
    </submittedName>
</protein>
<dbReference type="PANTHER" id="PTHR11203">
    <property type="entry name" value="CLEAVAGE AND POLYADENYLATION SPECIFICITY FACTOR FAMILY MEMBER"/>
    <property type="match status" value="1"/>
</dbReference>
<dbReference type="GO" id="GO:0016787">
    <property type="term" value="F:hydrolase activity"/>
    <property type="evidence" value="ECO:0007669"/>
    <property type="project" value="UniProtKB-KW"/>
</dbReference>
<dbReference type="EMBL" id="PCYI01000004">
    <property type="protein sequence ID" value="PIR45187.1"/>
    <property type="molecule type" value="Genomic_DNA"/>
</dbReference>
<name>A0A2H0RFE8_9BACT</name>
<dbReference type="Gene3D" id="3.40.50.10890">
    <property type="match status" value="1"/>
</dbReference>
<dbReference type="InterPro" id="IPR001279">
    <property type="entry name" value="Metallo-B-lactamas"/>
</dbReference>
<dbReference type="InterPro" id="IPR050698">
    <property type="entry name" value="MBL"/>
</dbReference>
<dbReference type="InterPro" id="IPR022712">
    <property type="entry name" value="Beta_Casp"/>
</dbReference>
<dbReference type="SUPFAM" id="SSF56281">
    <property type="entry name" value="Metallo-hydrolase/oxidoreductase"/>
    <property type="match status" value="1"/>
</dbReference>
<dbReference type="Pfam" id="PF00753">
    <property type="entry name" value="Lactamase_B"/>
    <property type="match status" value="1"/>
</dbReference>
<dbReference type="InterPro" id="IPR011108">
    <property type="entry name" value="RMMBL"/>
</dbReference>
<dbReference type="Proteomes" id="UP000228767">
    <property type="component" value="Unassembled WGS sequence"/>
</dbReference>
<dbReference type="Pfam" id="PF07521">
    <property type="entry name" value="RMMBL"/>
    <property type="match status" value="1"/>
</dbReference>
<evidence type="ECO:0000313" key="5">
    <source>
        <dbReference type="Proteomes" id="UP000228767"/>
    </source>
</evidence>
<accession>A0A2H0RFE8</accession>
<dbReference type="Gene3D" id="3.60.15.10">
    <property type="entry name" value="Ribonuclease Z/Hydroxyacylglutathione hydrolase-like"/>
    <property type="match status" value="1"/>
</dbReference>
<dbReference type="InterPro" id="IPR036866">
    <property type="entry name" value="RibonucZ/Hydroxyglut_hydro"/>
</dbReference>
<sequence length="455" mass="49889">MEKKLELTFYGGTGSVTGANFILREPDGLTLMFDCGLTQGEVVCDNCNLDDFPYDVAAVDYLFVSHAHIDHIGRIPKLVHDGFRGKIISTPPTKDIAELLLIDSIGVLEKEAKRGGTPPLFGREDVERALSVWETAGYHEELAIGEFKIIFKDAGHILGSAMTEVSYGAKKIVFTGDLGNSPEPILRDTEAVGHPNYLVMESVYGDRAHEHRDERRRLLEDVISQTYNRKGVLMIPAFSVERTQLLLHELNAMIEEGLIPPVPVYLDSPLAIKVTAIYGKHKSYLADEALQSLTGGKDLFDFPWLHRVMQSEESKRIIEKPAPKIIIAGSGMSNGGRIVHHEKAYLPDPNNTLLLVGYQAAGTPGRVLQDGASEVELMGESVPVRARVLTVSGYSAHRDKDGLFDFVAGGVDTLEQVYAVMGEPKAALFLVQRVRDNLGINASAPEAGQTIVLDF</sequence>
<dbReference type="Pfam" id="PF10996">
    <property type="entry name" value="Beta-Casp"/>
    <property type="match status" value="1"/>
</dbReference>
<evidence type="ECO:0000259" key="2">
    <source>
        <dbReference type="SMART" id="SM00849"/>
    </source>
</evidence>
<comment type="caution">
    <text evidence="4">The sequence shown here is derived from an EMBL/GenBank/DDBJ whole genome shotgun (WGS) entry which is preliminary data.</text>
</comment>